<evidence type="ECO:0000313" key="2">
    <source>
        <dbReference type="Proteomes" id="UP000044377"/>
    </source>
</evidence>
<organism evidence="1 2">
    <name type="scientific">Brenneria goodwinii</name>
    <dbReference type="NCBI Taxonomy" id="1109412"/>
    <lineage>
        <taxon>Bacteria</taxon>
        <taxon>Pseudomonadati</taxon>
        <taxon>Pseudomonadota</taxon>
        <taxon>Gammaproteobacteria</taxon>
        <taxon>Enterobacterales</taxon>
        <taxon>Pectobacteriaceae</taxon>
        <taxon>Brenneria</taxon>
    </lineage>
</organism>
<name>A0A0G4JT72_9GAMM</name>
<sequence>MEESAGYAVAVISHGALSFGREDHSVVFKIFSDIALPEKWEDA</sequence>
<protein>
    <submittedName>
        <fullName evidence="1">Uncharacterized protein</fullName>
    </submittedName>
</protein>
<dbReference type="STRING" id="1109412.BN1221_01349c"/>
<dbReference type="AlphaFoldDB" id="A0A0G4JT72"/>
<dbReference type="Proteomes" id="UP000044377">
    <property type="component" value="Unassembled WGS sequence"/>
</dbReference>
<accession>A0A0G4JT72</accession>
<dbReference type="EMBL" id="CGIG01000001">
    <property type="protein sequence ID" value="CPR15152.1"/>
    <property type="molecule type" value="Genomic_DNA"/>
</dbReference>
<proteinExistence type="predicted"/>
<dbReference type="GeneID" id="74354326"/>
<gene>
    <name evidence="1" type="ORF">BN1221_01349c</name>
</gene>
<dbReference type="RefSeq" id="WP_257790285.1">
    <property type="nucleotide sequence ID" value="NZ_CGIG01000001.1"/>
</dbReference>
<reference evidence="2" key="1">
    <citation type="submission" date="2015-01" db="EMBL/GenBank/DDBJ databases">
        <authorList>
            <person name="Paterson Steve"/>
        </authorList>
    </citation>
    <scope>NUCLEOTIDE SEQUENCE [LARGE SCALE GENOMIC DNA]</scope>
    <source>
        <strain evidence="2">OBR1</strain>
    </source>
</reference>
<evidence type="ECO:0000313" key="1">
    <source>
        <dbReference type="EMBL" id="CPR15152.1"/>
    </source>
</evidence>
<keyword evidence="2" id="KW-1185">Reference proteome</keyword>